<dbReference type="SUPFAM" id="SSF55797">
    <property type="entry name" value="PR-1-like"/>
    <property type="match status" value="1"/>
</dbReference>
<reference evidence="2 3" key="1">
    <citation type="submission" date="2016-10" db="EMBL/GenBank/DDBJ databases">
        <authorList>
            <person name="de Groot N.N."/>
        </authorList>
    </citation>
    <scope>NUCLEOTIDE SEQUENCE [LARGE SCALE GENOMIC DNA]</scope>
    <source>
        <strain evidence="2 3">DSM 17925</strain>
    </source>
</reference>
<organism evidence="2 3">
    <name type="scientific">Cognatiyoonia koreensis</name>
    <dbReference type="NCBI Taxonomy" id="364200"/>
    <lineage>
        <taxon>Bacteria</taxon>
        <taxon>Pseudomonadati</taxon>
        <taxon>Pseudomonadota</taxon>
        <taxon>Alphaproteobacteria</taxon>
        <taxon>Rhodobacterales</taxon>
        <taxon>Paracoccaceae</taxon>
        <taxon>Cognatiyoonia</taxon>
    </lineage>
</organism>
<dbReference type="RefSeq" id="WP_089993753.1">
    <property type="nucleotide sequence ID" value="NZ_FOIZ01000001.1"/>
</dbReference>
<gene>
    <name evidence="2" type="ORF">SAMN04488515_2137</name>
</gene>
<dbReference type="PROSITE" id="PS51257">
    <property type="entry name" value="PROKAR_LIPOPROTEIN"/>
    <property type="match status" value="1"/>
</dbReference>
<accession>A0A1I0QSA1</accession>
<dbReference type="Proteomes" id="UP000199167">
    <property type="component" value="Unassembled WGS sequence"/>
</dbReference>
<evidence type="ECO:0000259" key="1">
    <source>
        <dbReference type="Pfam" id="PF00188"/>
    </source>
</evidence>
<keyword evidence="3" id="KW-1185">Reference proteome</keyword>
<dbReference type="Pfam" id="PF00188">
    <property type="entry name" value="CAP"/>
    <property type="match status" value="1"/>
</dbReference>
<name>A0A1I0QSA1_9RHOB</name>
<dbReference type="EMBL" id="FOIZ01000001">
    <property type="protein sequence ID" value="SEW30179.1"/>
    <property type="molecule type" value="Genomic_DNA"/>
</dbReference>
<dbReference type="Gene3D" id="3.40.33.10">
    <property type="entry name" value="CAP"/>
    <property type="match status" value="1"/>
</dbReference>
<dbReference type="STRING" id="364200.SAMN04488515_2137"/>
<protein>
    <submittedName>
        <fullName evidence="2">Uncharacterized conserved protein YkwD, contains CAP (CSP/antigen 5/PR1) domain</fullName>
    </submittedName>
</protein>
<dbReference type="CDD" id="cd05379">
    <property type="entry name" value="CAP_bacterial"/>
    <property type="match status" value="1"/>
</dbReference>
<evidence type="ECO:0000313" key="3">
    <source>
        <dbReference type="Proteomes" id="UP000199167"/>
    </source>
</evidence>
<feature type="domain" description="SCP" evidence="1">
    <location>
        <begin position="56"/>
        <end position="168"/>
    </location>
</feature>
<dbReference type="InterPro" id="IPR035940">
    <property type="entry name" value="CAP_sf"/>
</dbReference>
<dbReference type="AlphaFoldDB" id="A0A1I0QSA1"/>
<dbReference type="OrthoDB" id="9811255at2"/>
<dbReference type="PANTHER" id="PTHR31157:SF1">
    <property type="entry name" value="SCP DOMAIN-CONTAINING PROTEIN"/>
    <property type="match status" value="1"/>
</dbReference>
<dbReference type="InterPro" id="IPR014044">
    <property type="entry name" value="CAP_dom"/>
</dbReference>
<evidence type="ECO:0000313" key="2">
    <source>
        <dbReference type="EMBL" id="SEW30179.1"/>
    </source>
</evidence>
<dbReference type="PANTHER" id="PTHR31157">
    <property type="entry name" value="SCP DOMAIN-CONTAINING PROTEIN"/>
    <property type="match status" value="1"/>
</dbReference>
<sequence>MKPVYSVALLATLAACGGTSISENVVSSGGSLASPTTTIPAVAPVPDTAQDASFADLLNGVRRDNGADDVTYNAQLNTAAQRHADDMLENDYFSHTGLNGSSVGQRVQAAGYNFRRVGENIAAGYQTETSVLDGWVNSPGHQRNNIDPNFEEFGLGFARDGQDTRWVLVLGTEQ</sequence>
<proteinExistence type="predicted"/>